<name>A0ABR4FLA0_9EURO</name>
<accession>A0ABR4FLA0</accession>
<gene>
    <name evidence="1" type="ORF">BJX66DRAFT_349077</name>
</gene>
<comment type="caution">
    <text evidence="1">The sequence shown here is derived from an EMBL/GenBank/DDBJ whole genome shotgun (WGS) entry which is preliminary data.</text>
</comment>
<sequence length="403" mass="45950">MQRSSLNVATTACEVELSSVQSTDEKPSSLSPGYLSQLVEFSLRLPEIPGALDSIDWVWKPRSSWDSATEEIAWSLIHESQRYIHLLQFKDFLEEAQDLSSPIITALESKYDGLSVSLYYYLRRHLDELRKYLDLQDVLEKNADPFLFGAVKHACSCVRNGRYKIYGIDTRFITGPIKAVLLKENPIALTHCQLRALAVRFQNFYRGPEVIWSKEFDTQTDLLDKLFHTEQEGLEELAAELTTTALSLFRDLTVDMIRKGSGHPLAALNKWWNSLCRAAEECSATDMALCIKLDQLVLELYHLRDFYSFTAVLQGIHSSGRRPAVLQRFGHLIDSGENYRLYRQHIDSGAALHFLLPIVKLQSPESTVKSQIVFAAQKYALLNTFNKTSRRLHSFLISLCFCS</sequence>
<evidence type="ECO:0000313" key="2">
    <source>
        <dbReference type="Proteomes" id="UP001610563"/>
    </source>
</evidence>
<keyword evidence="2" id="KW-1185">Reference proteome</keyword>
<proteinExistence type="predicted"/>
<reference evidence="1 2" key="1">
    <citation type="submission" date="2024-07" db="EMBL/GenBank/DDBJ databases">
        <title>Section-level genome sequencing and comparative genomics of Aspergillus sections Usti and Cavernicolus.</title>
        <authorList>
            <consortium name="Lawrence Berkeley National Laboratory"/>
            <person name="Nybo J.L."/>
            <person name="Vesth T.C."/>
            <person name="Theobald S."/>
            <person name="Frisvad J.C."/>
            <person name="Larsen T.O."/>
            <person name="Kjaerboelling I."/>
            <person name="Rothschild-Mancinelli K."/>
            <person name="Lyhne E.K."/>
            <person name="Kogle M.E."/>
            <person name="Barry K."/>
            <person name="Clum A."/>
            <person name="Na H."/>
            <person name="Ledsgaard L."/>
            <person name="Lin J."/>
            <person name="Lipzen A."/>
            <person name="Kuo A."/>
            <person name="Riley R."/>
            <person name="Mondo S."/>
            <person name="Labutti K."/>
            <person name="Haridas S."/>
            <person name="Pangalinan J."/>
            <person name="Salamov A.A."/>
            <person name="Simmons B.A."/>
            <person name="Magnuson J.K."/>
            <person name="Chen J."/>
            <person name="Drula E."/>
            <person name="Henrissat B."/>
            <person name="Wiebenga A."/>
            <person name="Lubbers R.J."/>
            <person name="Gomes A.C."/>
            <person name="Makela M.R."/>
            <person name="Stajich J."/>
            <person name="Grigoriev I.V."/>
            <person name="Mortensen U.H."/>
            <person name="De Vries R.P."/>
            <person name="Baker S.E."/>
            <person name="Andersen M.R."/>
        </authorList>
    </citation>
    <scope>NUCLEOTIDE SEQUENCE [LARGE SCALE GENOMIC DNA]</scope>
    <source>
        <strain evidence="1 2">CBS 209.92</strain>
    </source>
</reference>
<protein>
    <recommendedName>
        <fullName evidence="3">DH domain-containing protein</fullName>
    </recommendedName>
</protein>
<evidence type="ECO:0000313" key="1">
    <source>
        <dbReference type="EMBL" id="KAL2783837.1"/>
    </source>
</evidence>
<organism evidence="1 2">
    <name type="scientific">Aspergillus keveii</name>
    <dbReference type="NCBI Taxonomy" id="714993"/>
    <lineage>
        <taxon>Eukaryota</taxon>
        <taxon>Fungi</taxon>
        <taxon>Dikarya</taxon>
        <taxon>Ascomycota</taxon>
        <taxon>Pezizomycotina</taxon>
        <taxon>Eurotiomycetes</taxon>
        <taxon>Eurotiomycetidae</taxon>
        <taxon>Eurotiales</taxon>
        <taxon>Aspergillaceae</taxon>
        <taxon>Aspergillus</taxon>
        <taxon>Aspergillus subgen. Nidulantes</taxon>
    </lineage>
</organism>
<dbReference type="Proteomes" id="UP001610563">
    <property type="component" value="Unassembled WGS sequence"/>
</dbReference>
<dbReference type="EMBL" id="JBFTWV010000209">
    <property type="protein sequence ID" value="KAL2783837.1"/>
    <property type="molecule type" value="Genomic_DNA"/>
</dbReference>
<evidence type="ECO:0008006" key="3">
    <source>
        <dbReference type="Google" id="ProtNLM"/>
    </source>
</evidence>